<dbReference type="Proteomes" id="UP000827872">
    <property type="component" value="Linkage Group LG03"/>
</dbReference>
<name>A0ACB8EGQ6_9SAUR</name>
<evidence type="ECO:0000313" key="1">
    <source>
        <dbReference type="EMBL" id="KAH7991685.1"/>
    </source>
</evidence>
<comment type="caution">
    <text evidence="1">The sequence shown here is derived from an EMBL/GenBank/DDBJ whole genome shotgun (WGS) entry which is preliminary data.</text>
</comment>
<accession>A0ACB8EGQ6</accession>
<dbReference type="EMBL" id="CM037616">
    <property type="protein sequence ID" value="KAH7991685.1"/>
    <property type="molecule type" value="Genomic_DNA"/>
</dbReference>
<keyword evidence="2" id="KW-1185">Reference proteome</keyword>
<protein>
    <submittedName>
        <fullName evidence="1">Uncharacterized protein</fullName>
    </submittedName>
</protein>
<reference evidence="1" key="1">
    <citation type="submission" date="2021-08" db="EMBL/GenBank/DDBJ databases">
        <title>The first chromosome-level gecko genome reveals the dynamic sex chromosomes of Neotropical dwarf geckos (Sphaerodactylidae: Sphaerodactylus).</title>
        <authorList>
            <person name="Pinto B.J."/>
            <person name="Keating S.E."/>
            <person name="Gamble T."/>
        </authorList>
    </citation>
    <scope>NUCLEOTIDE SEQUENCE</scope>
    <source>
        <strain evidence="1">TG3544</strain>
    </source>
</reference>
<proteinExistence type="predicted"/>
<organism evidence="1 2">
    <name type="scientific">Sphaerodactylus townsendi</name>
    <dbReference type="NCBI Taxonomy" id="933632"/>
    <lineage>
        <taxon>Eukaryota</taxon>
        <taxon>Metazoa</taxon>
        <taxon>Chordata</taxon>
        <taxon>Craniata</taxon>
        <taxon>Vertebrata</taxon>
        <taxon>Euteleostomi</taxon>
        <taxon>Lepidosauria</taxon>
        <taxon>Squamata</taxon>
        <taxon>Bifurcata</taxon>
        <taxon>Gekkota</taxon>
        <taxon>Sphaerodactylidae</taxon>
        <taxon>Sphaerodactylus</taxon>
    </lineage>
</organism>
<sequence>MLFPVKICQAIGARDLYVSWRKKSSIPRNELGLRSGLMKHHGTVAVLVPQYAAPLFIHSEEFKNTCAEKKFMVARGNVREARETWESQQVKLKDIRDRLDRVSRDDTQYLELATLEHRLLQVRALGKTGSNNIP</sequence>
<gene>
    <name evidence="1" type="ORF">K3G42_009015</name>
</gene>
<evidence type="ECO:0000313" key="2">
    <source>
        <dbReference type="Proteomes" id="UP000827872"/>
    </source>
</evidence>